<dbReference type="Gene3D" id="1.25.40.20">
    <property type="entry name" value="Ankyrin repeat-containing domain"/>
    <property type="match status" value="1"/>
</dbReference>
<dbReference type="Pfam" id="PF10294">
    <property type="entry name" value="Methyltransf_16"/>
    <property type="match status" value="1"/>
</dbReference>
<dbReference type="PROSITE" id="PS50297">
    <property type="entry name" value="ANK_REP_REGION"/>
    <property type="match status" value="2"/>
</dbReference>
<comment type="caution">
    <text evidence="4">The sequence shown here is derived from an EMBL/GenBank/DDBJ whole genome shotgun (WGS) entry which is preliminary data.</text>
</comment>
<keyword evidence="2 3" id="KW-0040">ANK repeat</keyword>
<accession>A0A2P4XCI7</accession>
<dbReference type="SUPFAM" id="SSF48403">
    <property type="entry name" value="Ankyrin repeat"/>
    <property type="match status" value="1"/>
</dbReference>
<feature type="repeat" description="ANK" evidence="3">
    <location>
        <begin position="72"/>
        <end position="104"/>
    </location>
</feature>
<gene>
    <name evidence="4" type="ORF">PHPALM_27444</name>
</gene>
<dbReference type="InterPro" id="IPR029063">
    <property type="entry name" value="SAM-dependent_MTases_sf"/>
</dbReference>
<protein>
    <submittedName>
        <fullName evidence="4">Uncharacterized protein</fullName>
    </submittedName>
</protein>
<organism evidence="4 5">
    <name type="scientific">Phytophthora palmivora</name>
    <dbReference type="NCBI Taxonomy" id="4796"/>
    <lineage>
        <taxon>Eukaryota</taxon>
        <taxon>Sar</taxon>
        <taxon>Stramenopiles</taxon>
        <taxon>Oomycota</taxon>
        <taxon>Peronosporomycetes</taxon>
        <taxon>Peronosporales</taxon>
        <taxon>Peronosporaceae</taxon>
        <taxon>Phytophthora</taxon>
    </lineage>
</organism>
<dbReference type="OrthoDB" id="46564at2759"/>
<dbReference type="PANTHER" id="PTHR24198">
    <property type="entry name" value="ANKYRIN REPEAT AND PROTEIN KINASE DOMAIN-CONTAINING PROTEIN"/>
    <property type="match status" value="1"/>
</dbReference>
<dbReference type="InterPro" id="IPR019410">
    <property type="entry name" value="Methyltransf_16"/>
</dbReference>
<dbReference type="InterPro" id="IPR036770">
    <property type="entry name" value="Ankyrin_rpt-contain_sf"/>
</dbReference>
<dbReference type="SUPFAM" id="SSF53335">
    <property type="entry name" value="S-adenosyl-L-methionine-dependent methyltransferases"/>
    <property type="match status" value="1"/>
</dbReference>
<name>A0A2P4XCI7_9STRA</name>
<keyword evidence="5" id="KW-1185">Reference proteome</keyword>
<feature type="non-terminal residue" evidence="4">
    <location>
        <position position="284"/>
    </location>
</feature>
<evidence type="ECO:0000313" key="4">
    <source>
        <dbReference type="EMBL" id="POM63267.1"/>
    </source>
</evidence>
<dbReference type="PANTHER" id="PTHR24198:SF165">
    <property type="entry name" value="ANKYRIN REPEAT-CONTAINING PROTEIN-RELATED"/>
    <property type="match status" value="1"/>
</dbReference>
<dbReference type="SMART" id="SM00248">
    <property type="entry name" value="ANK"/>
    <property type="match status" value="3"/>
</dbReference>
<sequence>MAEEVLKCARFGDNEELTTLLQSVTDADRDALVNFVQPETLNTPLHMACANGHVECVRELLHNGAKHVANASGNLPLHWAVQNKHREIVKLLVDGVKDLDVLARNSFGRGCVTEAFQCEDTEILAMLLEHSSATEERLAEGTGMGKDSIKEEIEEEADEADSNSPKVLQETVLEFNFAPGLPTLRARELALEWSKDAFGSTAEEDITGVSIWSAALILSRWVIDHRDIFDGKQVCELGSGCGVSGLAVHKYTSAARVVLSDLFAHTIQNLEHNVELNKSDKKGG</sequence>
<proteinExistence type="predicted"/>
<evidence type="ECO:0000256" key="3">
    <source>
        <dbReference type="PROSITE-ProRule" id="PRU00023"/>
    </source>
</evidence>
<reference evidence="4 5" key="1">
    <citation type="journal article" date="2017" name="Genome Biol. Evol.">
        <title>Phytophthora megakarya and P. palmivora, closely related causal agents of cacao black pod rot, underwent increases in genome sizes and gene numbers by different mechanisms.</title>
        <authorList>
            <person name="Ali S.S."/>
            <person name="Shao J."/>
            <person name="Lary D.J."/>
            <person name="Kronmiller B."/>
            <person name="Shen D."/>
            <person name="Strem M.D."/>
            <person name="Amoako-Attah I."/>
            <person name="Akrofi A.Y."/>
            <person name="Begoude B.A."/>
            <person name="Ten Hoopen G.M."/>
            <person name="Coulibaly K."/>
            <person name="Kebe B.I."/>
            <person name="Melnick R.L."/>
            <person name="Guiltinan M.J."/>
            <person name="Tyler B.M."/>
            <person name="Meinhardt L.W."/>
            <person name="Bailey B.A."/>
        </authorList>
    </citation>
    <scope>NUCLEOTIDE SEQUENCE [LARGE SCALE GENOMIC DNA]</scope>
    <source>
        <strain evidence="5">sbr112.9</strain>
    </source>
</reference>
<dbReference type="PROSITE" id="PS50088">
    <property type="entry name" value="ANK_REPEAT"/>
    <property type="match status" value="2"/>
</dbReference>
<dbReference type="EMBL" id="NCKW01015061">
    <property type="protein sequence ID" value="POM63267.1"/>
    <property type="molecule type" value="Genomic_DNA"/>
</dbReference>
<evidence type="ECO:0000256" key="1">
    <source>
        <dbReference type="ARBA" id="ARBA00022737"/>
    </source>
</evidence>
<feature type="repeat" description="ANK" evidence="3">
    <location>
        <begin position="40"/>
        <end position="65"/>
    </location>
</feature>
<dbReference type="Gene3D" id="3.40.50.150">
    <property type="entry name" value="Vaccinia Virus protein VP39"/>
    <property type="match status" value="1"/>
</dbReference>
<dbReference type="Pfam" id="PF12796">
    <property type="entry name" value="Ank_2"/>
    <property type="match status" value="1"/>
</dbReference>
<dbReference type="Proteomes" id="UP000237271">
    <property type="component" value="Unassembled WGS sequence"/>
</dbReference>
<dbReference type="AlphaFoldDB" id="A0A2P4XCI7"/>
<dbReference type="InterPro" id="IPR002110">
    <property type="entry name" value="Ankyrin_rpt"/>
</dbReference>
<evidence type="ECO:0000313" key="5">
    <source>
        <dbReference type="Proteomes" id="UP000237271"/>
    </source>
</evidence>
<keyword evidence="1" id="KW-0677">Repeat</keyword>
<evidence type="ECO:0000256" key="2">
    <source>
        <dbReference type="ARBA" id="ARBA00023043"/>
    </source>
</evidence>